<proteinExistence type="inferred from homology"/>
<dbReference type="Proteomes" id="UP000683559">
    <property type="component" value="Chromosome"/>
</dbReference>
<dbReference type="RefSeq" id="WP_217285898.1">
    <property type="nucleotide sequence ID" value="NZ_CP077683.1"/>
</dbReference>
<dbReference type="Pfam" id="PF09136">
    <property type="entry name" value="Glucodextran_B"/>
    <property type="match status" value="1"/>
</dbReference>
<feature type="domain" description="Fibronectin type-III" evidence="6">
    <location>
        <begin position="1456"/>
        <end position="1546"/>
    </location>
</feature>
<feature type="active site" description="Charge relay system" evidence="5">
    <location>
        <position position="464"/>
    </location>
</feature>
<dbReference type="InterPro" id="IPR000209">
    <property type="entry name" value="Peptidase_S8/S53_dom"/>
</dbReference>
<dbReference type="PROSITE" id="PS00137">
    <property type="entry name" value="SUBTILASE_HIS"/>
    <property type="match status" value="1"/>
</dbReference>
<dbReference type="Pfam" id="PF00082">
    <property type="entry name" value="Peptidase_S8"/>
    <property type="match status" value="1"/>
</dbReference>
<dbReference type="SMART" id="SM00060">
    <property type="entry name" value="FN3"/>
    <property type="match status" value="8"/>
</dbReference>
<protein>
    <submittedName>
        <fullName evidence="7">S8 family serine peptidase</fullName>
    </submittedName>
</protein>
<dbReference type="PROSITE" id="PS00138">
    <property type="entry name" value="SUBTILASE_SER"/>
    <property type="match status" value="1"/>
</dbReference>
<dbReference type="Pfam" id="PF07705">
    <property type="entry name" value="CARDB"/>
    <property type="match status" value="1"/>
</dbReference>
<dbReference type="PANTHER" id="PTHR43399:SF4">
    <property type="entry name" value="CELL WALL-ASSOCIATED PROTEASE"/>
    <property type="match status" value="1"/>
</dbReference>
<dbReference type="InterPro" id="IPR051048">
    <property type="entry name" value="Peptidase_S8/S53_subtilisin"/>
</dbReference>
<dbReference type="PROSITE" id="PS50853">
    <property type="entry name" value="FN3"/>
    <property type="match status" value="3"/>
</dbReference>
<feature type="active site" description="Charge relay system" evidence="5">
    <location>
        <position position="284"/>
    </location>
</feature>
<keyword evidence="2 5" id="KW-0645">Protease</keyword>
<keyword evidence="8" id="KW-1185">Reference proteome</keyword>
<feature type="domain" description="Fibronectin type-III" evidence="6">
    <location>
        <begin position="1548"/>
        <end position="1638"/>
    </location>
</feature>
<feature type="active site" description="Charge relay system" evidence="5">
    <location>
        <position position="241"/>
    </location>
</feature>
<evidence type="ECO:0000313" key="8">
    <source>
        <dbReference type="Proteomes" id="UP000683559"/>
    </source>
</evidence>
<gene>
    <name evidence="7" type="ORF">KP001_12115</name>
</gene>
<keyword evidence="3 5" id="KW-0378">Hydrolase</keyword>
<dbReference type="PROSITE" id="PS51892">
    <property type="entry name" value="SUBTILASE"/>
    <property type="match status" value="1"/>
</dbReference>
<feature type="domain" description="Fibronectin type-III" evidence="6">
    <location>
        <begin position="1364"/>
        <end position="1454"/>
    </location>
</feature>
<dbReference type="InterPro" id="IPR011635">
    <property type="entry name" value="CARDB"/>
</dbReference>
<evidence type="ECO:0000256" key="5">
    <source>
        <dbReference type="PROSITE-ProRule" id="PRU01240"/>
    </source>
</evidence>
<evidence type="ECO:0000256" key="3">
    <source>
        <dbReference type="ARBA" id="ARBA00022801"/>
    </source>
</evidence>
<evidence type="ECO:0000256" key="1">
    <source>
        <dbReference type="ARBA" id="ARBA00011073"/>
    </source>
</evidence>
<evidence type="ECO:0000259" key="6">
    <source>
        <dbReference type="PROSITE" id="PS50853"/>
    </source>
</evidence>
<dbReference type="PANTHER" id="PTHR43399">
    <property type="entry name" value="SUBTILISIN-RELATED"/>
    <property type="match status" value="1"/>
</dbReference>
<accession>A0ABX8LC03</accession>
<dbReference type="InterPro" id="IPR003961">
    <property type="entry name" value="FN3_dom"/>
</dbReference>
<evidence type="ECO:0000256" key="4">
    <source>
        <dbReference type="ARBA" id="ARBA00022825"/>
    </source>
</evidence>
<dbReference type="CDD" id="cd04842">
    <property type="entry name" value="Peptidases_S8_Kp43_protease"/>
    <property type="match status" value="1"/>
</dbReference>
<name>A0ABX8LC03_9BACT</name>
<dbReference type="InterPro" id="IPR022398">
    <property type="entry name" value="Peptidase_S8_His-AS"/>
</dbReference>
<evidence type="ECO:0000313" key="7">
    <source>
        <dbReference type="EMBL" id="QXE89207.1"/>
    </source>
</evidence>
<keyword evidence="4 5" id="KW-0720">Serine protease</keyword>
<evidence type="ECO:0000256" key="2">
    <source>
        <dbReference type="ARBA" id="ARBA00022670"/>
    </source>
</evidence>
<reference evidence="7 8" key="1">
    <citation type="submission" date="2021-06" db="EMBL/GenBank/DDBJ databases">
        <title>Gemonas diversity in paddy soil.</title>
        <authorList>
            <person name="Liu G."/>
        </authorList>
    </citation>
    <scope>NUCLEOTIDE SEQUENCE [LARGE SCALE GENOMIC DNA]</scope>
    <source>
        <strain evidence="7 8">RG2</strain>
    </source>
</reference>
<sequence length="1729" mass="179592">MCGQKVLAWFVVLSIVSITGPLGTTCWAKDIQHEVSVHGVAVGGAGDAAFGQLQARSERGVRLWVLQFKGPIAEREKEAVERLGARLHDYLPEFAFLAGMDDATRKQVLGLPFIEGVTRFHPGYKMNGRLRQMALQPASGEAMTLQLKLDNPSSLGQVLAELEQQGVALLDVGRDSVRVRAQARALAGIAALEAVTWIGEHFEMELLNDTARWVVQSNVPGSLSIWDKGIHGEGEIVGVGDSGLDYDIPWIRDPAGTPIGGAHRKLAGYDTTYGDDYDSDSPGHGTHVCGTLAGDRTPVDGLDSANGMAPKARLFVQDLTPGASSYVFPPDDLGLLFGSAYQAGARLHSNSWGNSDSSYSLFTQSADRFLWDHKEFLVLVANGNSGPTLSTVGSPANAKNVVSVGASYNGSDDQNLASFSSRGPAADGRIKPTVTAPGVGLVSADSDGLKESFNSGTRTMSGTSMATPTVAGTAALVRQYFSQGYYPLGTATPAKAFLPSGALVKAVLINSAQDMTGSGTNGPIPSTGQGWGRVQLDRVLPFGVDAGTLAVVTEDAGVATDGGWSREFPAAGSEPLKVTLAWTDYPGAPGAAKALVNDLDLTVTAPDGTRFFGNAFVGGESVAGGTADRLNVEEQVLIKAPRAGMYTVTVSGYNVPQGPQPFALAITGVVGASQRGTLALDRKYYNSRATLQIRLADTGLDRDHLVVEQVAISVASSGEPAGEEVWLRETTPGSAIFIGSLPLAPVPALPADGVLQVSSADSITASYADADDGSGKGAVVTAGAVVENVPPVCSGLGTTAKTETSATAVWRTDEPAGALLEYGLTPALGARVTDARLITQHEMTLAALEEARSYYLTVTSTDEAGNSSACSTTFATLNLPPSLLVTASTGSVTYRATTVISGTSTDPSGVSSVTVNGAAANYRGSDGYFTLELPLSLGENIFSVLSSDTLGNTRRQDMTVTRLAKSDLLVQSVSGPASAVQGGIITVTDTVCNDATGVPTPFEVGFYLSADAGYSTGDRFVGARSVATFPAPGSCVSASSDITIPASLPGGAFYLVACADYRNTVDETDETNNCRGGTPLSLPALPLKPPAGITVPAGSSTGTFLVYWGDCGVSGVTYILESSRNGGAWGQVYSGAGSSTYVTVTLNGSYGFRVKVVKSGYADSPYTISTICTVDLVCGAPGVVTVPASNSTGQFQVSWGGSNISGVTYVLEFRLDEGPWGELSRGTSTYAYPKVTQNGSYGFRVKAVKSGYADSPYATSATTCAVTLVCGAPGAVTVPANNSTGQFQVFWGGSNVSGVTYVLEYRLDEGSWSELSRGTSTYAYPKVTQNGSYGFRVKAVRSGYADSLYATSAGTCTVTLVCGAPGAITVPATNSTGQFQVFWGGSNVSGVTYVLEYRLGDGPWGELSRGTSTYVYPRVTQNGSYGFRVKAVKSGYADSPYATSAGTCTVTLVCGAPGSITVPATNSTGQFQVSWGGSNVSGVTYVLEYRQDEGSWSELSRGTSTYAYPKMTQNGSYGFRVKAVRSGYADSPYVTSAGTCTVTLVCGVPGAVNVPATNSTGQFQVSWGGSNISGVTYVLEYRRDDGAWSELSRGTSTYAYPKVTQNGSYGFRVRAVKSGYADSPYATSANVCVVTLACGAPATISVPASSSTGKFQVSWGSSNITGATYVVEYSRDGGGWTQLYSGPGSYTYFSTASGGSYSFRVKAMKTGYAESGYTTSPAPCIVTLN</sequence>
<dbReference type="EMBL" id="CP077683">
    <property type="protein sequence ID" value="QXE89207.1"/>
    <property type="molecule type" value="Genomic_DNA"/>
</dbReference>
<organism evidence="7 8">
    <name type="scientific">Geomonas subterranea</name>
    <dbReference type="NCBI Taxonomy" id="2847989"/>
    <lineage>
        <taxon>Bacteria</taxon>
        <taxon>Pseudomonadati</taxon>
        <taxon>Thermodesulfobacteriota</taxon>
        <taxon>Desulfuromonadia</taxon>
        <taxon>Geobacterales</taxon>
        <taxon>Geobacteraceae</taxon>
        <taxon>Geomonas</taxon>
    </lineage>
</organism>
<dbReference type="InterPro" id="IPR023828">
    <property type="entry name" value="Peptidase_S8_Ser-AS"/>
</dbReference>
<dbReference type="InterPro" id="IPR034058">
    <property type="entry name" value="TagA/B/C/D_pept_dom"/>
</dbReference>
<comment type="similarity">
    <text evidence="1 5">Belongs to the peptidase S8 family.</text>
</comment>